<protein>
    <submittedName>
        <fullName evidence="10">ABC transporter ATP-binding protein</fullName>
    </submittedName>
</protein>
<comment type="subcellular location">
    <subcellularLocation>
        <location evidence="1">Cell membrane</location>
        <topology evidence="1">Multi-pass membrane protein</topology>
    </subcellularLocation>
</comment>
<sequence>MKFKDSIGSFFKDLARASALLWKADKAIATINIAIQAVQALLPILSLYFMKKMIEAVVHANKPFNEVIPLIIAYGLIQLLLAMVGQYASYISTIHQHKLTDNLSAEVLEKAIAVDYEYYENPAYHDSLHLAQQQAIFKASQLLSNFNSILLNCLSLVFLVGFFFTLHSLFALLFIALSIPLAAIKWYSGFALLKLEKKFAPLEREANYLHQTLTGITSAKEVRVFGFGDYFIQKFKAIRHLVQKEKLKLNARLTWYSLFAEAGEIIVMAFIFGLLAKYTWQKAITVGAFVIYIQGFQRLQSTSKGFLQALVQIFQQRLFLKDLFAFLDLKTDKNITDSKPFPPVVKGITVNDVSFTYPGTHKQVLSHISMTCKPGSIIAIVGENGSGKSTLVKLLARLYEIQTGDIRVDDDLLSDIDMPAFRENTVFLFQDFEKYFLTVEENITLGDFRENKNDTNIEAAAKLSGAHAFIKNLSNGYKTRMGRMFRGSEQLSGGQWQKLALSRAFYRQAKLVILDEPTSALDASAESDVFENVKLHMKDQMVILITHRLYNLKMADYIYVLKDGKIDQEGNFEALINAEGQFKKLYETQKL</sequence>
<dbReference type="Gene3D" id="1.20.1560.10">
    <property type="entry name" value="ABC transporter type 1, transmembrane domain"/>
    <property type="match status" value="1"/>
</dbReference>
<dbReference type="InterPro" id="IPR017871">
    <property type="entry name" value="ABC_transporter-like_CS"/>
</dbReference>
<evidence type="ECO:0000313" key="11">
    <source>
        <dbReference type="Proteomes" id="UP001216139"/>
    </source>
</evidence>
<evidence type="ECO:0000256" key="1">
    <source>
        <dbReference type="ARBA" id="ARBA00004651"/>
    </source>
</evidence>
<feature type="transmembrane region" description="Helical" evidence="7">
    <location>
        <begin position="253"/>
        <end position="276"/>
    </location>
</feature>
<evidence type="ECO:0000256" key="5">
    <source>
        <dbReference type="ARBA" id="ARBA00022989"/>
    </source>
</evidence>
<evidence type="ECO:0000259" key="8">
    <source>
        <dbReference type="PROSITE" id="PS50893"/>
    </source>
</evidence>
<dbReference type="InterPro" id="IPR011527">
    <property type="entry name" value="ABC1_TM_dom"/>
</dbReference>
<dbReference type="InterPro" id="IPR036640">
    <property type="entry name" value="ABC1_TM_sf"/>
</dbReference>
<evidence type="ECO:0000256" key="2">
    <source>
        <dbReference type="ARBA" id="ARBA00022692"/>
    </source>
</evidence>
<feature type="domain" description="ABC transmembrane type-1" evidence="9">
    <location>
        <begin position="33"/>
        <end position="315"/>
    </location>
</feature>
<dbReference type="SMART" id="SM00382">
    <property type="entry name" value="AAA"/>
    <property type="match status" value="1"/>
</dbReference>
<feature type="transmembrane region" description="Helical" evidence="7">
    <location>
        <begin position="170"/>
        <end position="188"/>
    </location>
</feature>
<dbReference type="InterPro" id="IPR027417">
    <property type="entry name" value="P-loop_NTPase"/>
</dbReference>
<dbReference type="Proteomes" id="UP001216139">
    <property type="component" value="Chromosome"/>
</dbReference>
<keyword evidence="3" id="KW-0547">Nucleotide-binding</keyword>
<dbReference type="PANTHER" id="PTHR43394">
    <property type="entry name" value="ATP-DEPENDENT PERMEASE MDL1, MITOCHONDRIAL"/>
    <property type="match status" value="1"/>
</dbReference>
<dbReference type="EMBL" id="CP117167">
    <property type="protein sequence ID" value="WCT11889.1"/>
    <property type="molecule type" value="Genomic_DNA"/>
</dbReference>
<feature type="transmembrane region" description="Helical" evidence="7">
    <location>
        <begin position="70"/>
        <end position="90"/>
    </location>
</feature>
<reference evidence="10 11" key="1">
    <citation type="submission" date="2023-02" db="EMBL/GenBank/DDBJ databases">
        <title>Genome sequence of Mucilaginibacter jinjuensis strain KACC 16571.</title>
        <authorList>
            <person name="Kim S."/>
            <person name="Heo J."/>
            <person name="Kwon S.-W."/>
        </authorList>
    </citation>
    <scope>NUCLEOTIDE SEQUENCE [LARGE SCALE GENOMIC DNA]</scope>
    <source>
        <strain evidence="10 11">KACC 16571</strain>
    </source>
</reference>
<keyword evidence="4 10" id="KW-0067">ATP-binding</keyword>
<proteinExistence type="predicted"/>
<dbReference type="GO" id="GO:0005524">
    <property type="term" value="F:ATP binding"/>
    <property type="evidence" value="ECO:0007669"/>
    <property type="project" value="UniProtKB-KW"/>
</dbReference>
<dbReference type="Pfam" id="PF00005">
    <property type="entry name" value="ABC_tran"/>
    <property type="match status" value="1"/>
</dbReference>
<dbReference type="SUPFAM" id="SSF52540">
    <property type="entry name" value="P-loop containing nucleoside triphosphate hydrolases"/>
    <property type="match status" value="1"/>
</dbReference>
<dbReference type="Pfam" id="PF00664">
    <property type="entry name" value="ABC_membrane"/>
    <property type="match status" value="1"/>
</dbReference>
<evidence type="ECO:0000259" key="9">
    <source>
        <dbReference type="PROSITE" id="PS50929"/>
    </source>
</evidence>
<keyword evidence="11" id="KW-1185">Reference proteome</keyword>
<evidence type="ECO:0000256" key="4">
    <source>
        <dbReference type="ARBA" id="ARBA00022840"/>
    </source>
</evidence>
<dbReference type="RefSeq" id="WP_273630087.1">
    <property type="nucleotide sequence ID" value="NZ_CP117167.1"/>
</dbReference>
<accession>A0ABY7T6K0</accession>
<dbReference type="Gene3D" id="3.40.50.300">
    <property type="entry name" value="P-loop containing nucleotide triphosphate hydrolases"/>
    <property type="match status" value="1"/>
</dbReference>
<dbReference type="PANTHER" id="PTHR43394:SF1">
    <property type="entry name" value="ATP-BINDING CASSETTE SUB-FAMILY B MEMBER 10, MITOCHONDRIAL"/>
    <property type="match status" value="1"/>
</dbReference>
<dbReference type="InterPro" id="IPR003593">
    <property type="entry name" value="AAA+_ATPase"/>
</dbReference>
<organism evidence="10 11">
    <name type="scientific">Mucilaginibacter jinjuensis</name>
    <dbReference type="NCBI Taxonomy" id="1176721"/>
    <lineage>
        <taxon>Bacteria</taxon>
        <taxon>Pseudomonadati</taxon>
        <taxon>Bacteroidota</taxon>
        <taxon>Sphingobacteriia</taxon>
        <taxon>Sphingobacteriales</taxon>
        <taxon>Sphingobacteriaceae</taxon>
        <taxon>Mucilaginibacter</taxon>
    </lineage>
</organism>
<keyword evidence="2 7" id="KW-0812">Transmembrane</keyword>
<dbReference type="SUPFAM" id="SSF90123">
    <property type="entry name" value="ABC transporter transmembrane region"/>
    <property type="match status" value="1"/>
</dbReference>
<gene>
    <name evidence="10" type="ORF">PQO05_24455</name>
</gene>
<name>A0ABY7T6K0_9SPHI</name>
<dbReference type="InterPro" id="IPR039421">
    <property type="entry name" value="Type_1_exporter"/>
</dbReference>
<keyword evidence="5 7" id="KW-1133">Transmembrane helix</keyword>
<evidence type="ECO:0000256" key="6">
    <source>
        <dbReference type="ARBA" id="ARBA00023136"/>
    </source>
</evidence>
<dbReference type="InterPro" id="IPR003439">
    <property type="entry name" value="ABC_transporter-like_ATP-bd"/>
</dbReference>
<feature type="domain" description="ABC transporter" evidence="8">
    <location>
        <begin position="348"/>
        <end position="588"/>
    </location>
</feature>
<evidence type="ECO:0000313" key="10">
    <source>
        <dbReference type="EMBL" id="WCT11889.1"/>
    </source>
</evidence>
<dbReference type="PROSITE" id="PS50929">
    <property type="entry name" value="ABC_TM1F"/>
    <property type="match status" value="1"/>
</dbReference>
<dbReference type="PROSITE" id="PS50893">
    <property type="entry name" value="ABC_TRANSPORTER_2"/>
    <property type="match status" value="1"/>
</dbReference>
<feature type="transmembrane region" description="Helical" evidence="7">
    <location>
        <begin position="27"/>
        <end position="50"/>
    </location>
</feature>
<dbReference type="PROSITE" id="PS00211">
    <property type="entry name" value="ABC_TRANSPORTER_1"/>
    <property type="match status" value="1"/>
</dbReference>
<feature type="transmembrane region" description="Helical" evidence="7">
    <location>
        <begin position="142"/>
        <end position="164"/>
    </location>
</feature>
<evidence type="ECO:0000256" key="7">
    <source>
        <dbReference type="SAM" id="Phobius"/>
    </source>
</evidence>
<keyword evidence="6 7" id="KW-0472">Membrane</keyword>
<evidence type="ECO:0000256" key="3">
    <source>
        <dbReference type="ARBA" id="ARBA00022741"/>
    </source>
</evidence>